<dbReference type="GO" id="GO:0046982">
    <property type="term" value="F:protein heterodimerization activity"/>
    <property type="evidence" value="ECO:0007669"/>
    <property type="project" value="InterPro"/>
</dbReference>
<sequence>QTVGETINRPFRTNEAHAEALELAGVATKYLKVKRIRHEELDSLIKASVTGGGVNSHIHKSVTVRRGQQKTA</sequence>
<dbReference type="Ensembl" id="ENSDLAT00005084213.1">
    <property type="protein sequence ID" value="ENSDLAP00005072907.1"/>
    <property type="gene ID" value="ENSDLAG00005034257.1"/>
</dbReference>
<protein>
    <submittedName>
        <fullName evidence="1">Uncharacterized protein</fullName>
    </submittedName>
</protein>
<accession>A0A8P4KKB5</accession>
<dbReference type="InterPro" id="IPR009072">
    <property type="entry name" value="Histone-fold"/>
</dbReference>
<proteinExistence type="predicted"/>
<evidence type="ECO:0000313" key="1">
    <source>
        <dbReference type="Ensembl" id="ENSDLAP00005072907.1"/>
    </source>
</evidence>
<keyword evidence="2" id="KW-1185">Reference proteome</keyword>
<name>A0A8P4KKB5_DICLA</name>
<organism evidence="1 2">
    <name type="scientific">Dicentrarchus labrax</name>
    <name type="common">European seabass</name>
    <name type="synonym">Morone labrax</name>
    <dbReference type="NCBI Taxonomy" id="13489"/>
    <lineage>
        <taxon>Eukaryota</taxon>
        <taxon>Metazoa</taxon>
        <taxon>Chordata</taxon>
        <taxon>Craniata</taxon>
        <taxon>Vertebrata</taxon>
        <taxon>Euteleostomi</taxon>
        <taxon>Actinopterygii</taxon>
        <taxon>Neopterygii</taxon>
        <taxon>Teleostei</taxon>
        <taxon>Neoteleostei</taxon>
        <taxon>Acanthomorphata</taxon>
        <taxon>Eupercaria</taxon>
        <taxon>Moronidae</taxon>
        <taxon>Dicentrarchus</taxon>
    </lineage>
</organism>
<reference evidence="1" key="2">
    <citation type="submission" date="2025-09" db="UniProtKB">
        <authorList>
            <consortium name="Ensembl"/>
        </authorList>
    </citation>
    <scope>IDENTIFICATION</scope>
</reference>
<dbReference type="AlphaFoldDB" id="A0A8P4KKB5"/>
<reference evidence="1" key="1">
    <citation type="submission" date="2025-08" db="UniProtKB">
        <authorList>
            <consortium name="Ensembl"/>
        </authorList>
    </citation>
    <scope>IDENTIFICATION</scope>
</reference>
<dbReference type="Proteomes" id="UP000694389">
    <property type="component" value="Unassembled WGS sequence"/>
</dbReference>
<dbReference type="GeneTree" id="ENSGT00970000198177"/>
<dbReference type="Gene3D" id="1.10.20.10">
    <property type="entry name" value="Histone, subunit A"/>
    <property type="match status" value="1"/>
</dbReference>
<evidence type="ECO:0000313" key="2">
    <source>
        <dbReference type="Proteomes" id="UP000694389"/>
    </source>
</evidence>